<dbReference type="InterPro" id="IPR036291">
    <property type="entry name" value="NAD(P)-bd_dom_sf"/>
</dbReference>
<evidence type="ECO:0000256" key="1">
    <source>
        <dbReference type="ARBA" id="ARBA00001947"/>
    </source>
</evidence>
<evidence type="ECO:0000259" key="9">
    <source>
        <dbReference type="Pfam" id="PF08240"/>
    </source>
</evidence>
<dbReference type="RefSeq" id="WP_271171500.1">
    <property type="nucleotide sequence ID" value="NZ_BAAAUM010000001.1"/>
</dbReference>
<keyword evidence="11" id="KW-1185">Reference proteome</keyword>
<gene>
    <name evidence="10" type="ORF">GCM10017596_11590</name>
</gene>
<comment type="similarity">
    <text evidence="2">Belongs to the zinc-containing alcohol dehydrogenase family.</text>
</comment>
<dbReference type="Gene3D" id="3.90.180.10">
    <property type="entry name" value="Medium-chain alcohol dehydrogenases, catalytic domain"/>
    <property type="match status" value="1"/>
</dbReference>
<dbReference type="EMBL" id="BSET01000001">
    <property type="protein sequence ID" value="GLK01444.1"/>
    <property type="molecule type" value="Genomic_DNA"/>
</dbReference>
<comment type="caution">
    <text evidence="10">The sequence shown here is derived from an EMBL/GenBank/DDBJ whole genome shotgun (WGS) entry which is preliminary data.</text>
</comment>
<evidence type="ECO:0000256" key="2">
    <source>
        <dbReference type="ARBA" id="ARBA00008072"/>
    </source>
</evidence>
<dbReference type="PANTHER" id="PTHR42940">
    <property type="entry name" value="ALCOHOL DEHYDROGENASE 1-RELATED"/>
    <property type="match status" value="1"/>
</dbReference>
<dbReference type="Pfam" id="PF00107">
    <property type="entry name" value="ADH_zinc_N"/>
    <property type="match status" value="1"/>
</dbReference>
<evidence type="ECO:0000256" key="3">
    <source>
        <dbReference type="ARBA" id="ARBA00013190"/>
    </source>
</evidence>
<dbReference type="InterPro" id="IPR013154">
    <property type="entry name" value="ADH-like_N"/>
</dbReference>
<dbReference type="PANTHER" id="PTHR42940:SF3">
    <property type="entry name" value="ALCOHOL DEHYDROGENASE 1-RELATED"/>
    <property type="match status" value="1"/>
</dbReference>
<dbReference type="Pfam" id="PF08240">
    <property type="entry name" value="ADH_N"/>
    <property type="match status" value="1"/>
</dbReference>
<protein>
    <recommendedName>
        <fullName evidence="3">alcohol dehydrogenase</fullName>
        <ecNumber evidence="3">1.1.1.1</ecNumber>
    </recommendedName>
</protein>
<keyword evidence="7" id="KW-0520">NAD</keyword>
<dbReference type="GO" id="GO:0046872">
    <property type="term" value="F:metal ion binding"/>
    <property type="evidence" value="ECO:0007669"/>
    <property type="project" value="UniProtKB-KW"/>
</dbReference>
<reference evidence="10" key="2">
    <citation type="submission" date="2023-01" db="EMBL/GenBank/DDBJ databases">
        <authorList>
            <person name="Sun Q."/>
            <person name="Evtushenko L."/>
        </authorList>
    </citation>
    <scope>NUCLEOTIDE SEQUENCE</scope>
    <source>
        <strain evidence="10">VKM Ac-1958</strain>
    </source>
</reference>
<dbReference type="GO" id="GO:0005737">
    <property type="term" value="C:cytoplasm"/>
    <property type="evidence" value="ECO:0007669"/>
    <property type="project" value="TreeGrafter"/>
</dbReference>
<keyword evidence="5" id="KW-0862">Zinc</keyword>
<keyword evidence="6" id="KW-0560">Oxidoreductase</keyword>
<evidence type="ECO:0000256" key="6">
    <source>
        <dbReference type="ARBA" id="ARBA00023002"/>
    </source>
</evidence>
<accession>A0A9W6HSQ5</accession>
<evidence type="ECO:0000256" key="4">
    <source>
        <dbReference type="ARBA" id="ARBA00022723"/>
    </source>
</evidence>
<comment type="cofactor">
    <cofactor evidence="1">
        <name>Zn(2+)</name>
        <dbReference type="ChEBI" id="CHEBI:29105"/>
    </cofactor>
</comment>
<dbReference type="SUPFAM" id="SSF50129">
    <property type="entry name" value="GroES-like"/>
    <property type="match status" value="1"/>
</dbReference>
<evidence type="ECO:0000313" key="10">
    <source>
        <dbReference type="EMBL" id="GLK01444.1"/>
    </source>
</evidence>
<evidence type="ECO:0000259" key="8">
    <source>
        <dbReference type="Pfam" id="PF00107"/>
    </source>
</evidence>
<dbReference type="Proteomes" id="UP001142325">
    <property type="component" value="Unassembled WGS sequence"/>
</dbReference>
<dbReference type="Gene3D" id="3.40.50.720">
    <property type="entry name" value="NAD(P)-binding Rossmann-like Domain"/>
    <property type="match status" value="1"/>
</dbReference>
<proteinExistence type="inferred from homology"/>
<dbReference type="InterPro" id="IPR013149">
    <property type="entry name" value="ADH-like_C"/>
</dbReference>
<dbReference type="AlphaFoldDB" id="A0A9W6HSQ5"/>
<name>A0A9W6HSQ5_9MICO</name>
<reference evidence="10" key="1">
    <citation type="journal article" date="2014" name="Int. J. Syst. Evol. Microbiol.">
        <title>Complete genome sequence of Corynebacterium casei LMG S-19264T (=DSM 44701T), isolated from a smear-ripened cheese.</title>
        <authorList>
            <consortium name="US DOE Joint Genome Institute (JGI-PGF)"/>
            <person name="Walter F."/>
            <person name="Albersmeier A."/>
            <person name="Kalinowski J."/>
            <person name="Ruckert C."/>
        </authorList>
    </citation>
    <scope>NUCLEOTIDE SEQUENCE</scope>
    <source>
        <strain evidence="10">VKM Ac-1958</strain>
    </source>
</reference>
<dbReference type="SUPFAM" id="SSF51735">
    <property type="entry name" value="NAD(P)-binding Rossmann-fold domains"/>
    <property type="match status" value="1"/>
</dbReference>
<dbReference type="InterPro" id="IPR017743">
    <property type="entry name" value="ADH_phosphonate_catab-assoc"/>
</dbReference>
<sequence>MRLPLLRRPQTHRDVVLRPPATAMVWLGEGQPHETVAVPGVALATGDVLVAVEMSTICGSDVHTVHGRRSAPVPLVLGHESVGRVIAVGDDGASAVDGAPVRIGDRIVWSVAVTCGTCDRCVAGLTQKCRTLSKYGHERIGSHRELTGGFASHVQLRAGTAIVRVPESLPAQTLAPAGCATATAWAAVARAGRDRDLRGSRVRVYGAGLVGLSAAAIATAQGAVVDVHDPHPGRATLAASFGATGLDREPDVVIEASGHAVSDALDTVAIGGTVVLIGSVFPAPPVPLDAESVVRRMITITGVHNYTAADLAAAVDFLGGAGRDYPFADMVGRVRTLTDLDEALDDASAPDAPLRVGLVAR</sequence>
<dbReference type="NCBIfam" id="TIGR03366">
    <property type="entry name" value="HpnZ_proposed"/>
    <property type="match status" value="1"/>
</dbReference>
<dbReference type="GO" id="GO:0004022">
    <property type="term" value="F:alcohol dehydrogenase (NAD+) activity"/>
    <property type="evidence" value="ECO:0007669"/>
    <property type="project" value="UniProtKB-EC"/>
</dbReference>
<evidence type="ECO:0000256" key="5">
    <source>
        <dbReference type="ARBA" id="ARBA00022833"/>
    </source>
</evidence>
<feature type="domain" description="Alcohol dehydrogenase-like N-terminal" evidence="9">
    <location>
        <begin position="46"/>
        <end position="166"/>
    </location>
</feature>
<dbReference type="EC" id="1.1.1.1" evidence="3"/>
<evidence type="ECO:0000313" key="11">
    <source>
        <dbReference type="Proteomes" id="UP001142325"/>
    </source>
</evidence>
<keyword evidence="4" id="KW-0479">Metal-binding</keyword>
<organism evidence="10 11">
    <name type="scientific">Microbacterium keratanolyticum</name>
    <dbReference type="NCBI Taxonomy" id="67574"/>
    <lineage>
        <taxon>Bacteria</taxon>
        <taxon>Bacillati</taxon>
        <taxon>Actinomycetota</taxon>
        <taxon>Actinomycetes</taxon>
        <taxon>Micrococcales</taxon>
        <taxon>Microbacteriaceae</taxon>
        <taxon>Microbacterium</taxon>
    </lineage>
</organism>
<evidence type="ECO:0000256" key="7">
    <source>
        <dbReference type="ARBA" id="ARBA00023027"/>
    </source>
</evidence>
<feature type="domain" description="Alcohol dehydrogenase-like C-terminal" evidence="8">
    <location>
        <begin position="248"/>
        <end position="318"/>
    </location>
</feature>
<dbReference type="InterPro" id="IPR011032">
    <property type="entry name" value="GroES-like_sf"/>
</dbReference>